<reference evidence="1 2" key="1">
    <citation type="journal article" date="2018" name="PLoS Genet.">
        <title>Population sequencing reveals clonal diversity and ancestral inbreeding in the grapevine cultivar Chardonnay.</title>
        <authorList>
            <person name="Roach M.J."/>
            <person name="Johnson D.L."/>
            <person name="Bohlmann J."/>
            <person name="van Vuuren H.J."/>
            <person name="Jones S.J."/>
            <person name="Pretorius I.S."/>
            <person name="Schmidt S.A."/>
            <person name="Borneman A.R."/>
        </authorList>
    </citation>
    <scope>NUCLEOTIDE SEQUENCE [LARGE SCALE GENOMIC DNA]</scope>
    <source>
        <strain evidence="2">cv. Chardonnay</strain>
        <tissue evidence="1">Leaf</tissue>
    </source>
</reference>
<name>A0A438GZQ5_VITVI</name>
<dbReference type="EMBL" id="QGNW01000308">
    <property type="protein sequence ID" value="RVW77725.1"/>
    <property type="molecule type" value="Genomic_DNA"/>
</dbReference>
<gene>
    <name evidence="1" type="ORF">CK203_050335</name>
</gene>
<protein>
    <recommendedName>
        <fullName evidence="3">DUF4283 domain-containing protein</fullName>
    </recommendedName>
</protein>
<proteinExistence type="predicted"/>
<sequence>MGANKECDVFNVDGPLLEYSEKGRQCREERTFHKHVGPSYQSFANVVREEGPRKGGLVPVGRWARAVVCECHANFVNWAEGGLTILLRMWSPKENSKVVGKFKRGWIELWGLPFHLWNGEFSSFDRGVRWGMGVHNFQLQWLEWKTLDEAEKWVSQLGRSMSLTRGQVAEEG</sequence>
<organism evidence="1 2">
    <name type="scientific">Vitis vinifera</name>
    <name type="common">Grape</name>
    <dbReference type="NCBI Taxonomy" id="29760"/>
    <lineage>
        <taxon>Eukaryota</taxon>
        <taxon>Viridiplantae</taxon>
        <taxon>Streptophyta</taxon>
        <taxon>Embryophyta</taxon>
        <taxon>Tracheophyta</taxon>
        <taxon>Spermatophyta</taxon>
        <taxon>Magnoliopsida</taxon>
        <taxon>eudicotyledons</taxon>
        <taxon>Gunneridae</taxon>
        <taxon>Pentapetalae</taxon>
        <taxon>rosids</taxon>
        <taxon>Vitales</taxon>
        <taxon>Vitaceae</taxon>
        <taxon>Viteae</taxon>
        <taxon>Vitis</taxon>
    </lineage>
</organism>
<dbReference type="AlphaFoldDB" id="A0A438GZQ5"/>
<evidence type="ECO:0000313" key="2">
    <source>
        <dbReference type="Proteomes" id="UP000288805"/>
    </source>
</evidence>
<evidence type="ECO:0000313" key="1">
    <source>
        <dbReference type="EMBL" id="RVW77725.1"/>
    </source>
</evidence>
<dbReference type="Proteomes" id="UP000288805">
    <property type="component" value="Unassembled WGS sequence"/>
</dbReference>
<comment type="caution">
    <text evidence="1">The sequence shown here is derived from an EMBL/GenBank/DDBJ whole genome shotgun (WGS) entry which is preliminary data.</text>
</comment>
<evidence type="ECO:0008006" key="3">
    <source>
        <dbReference type="Google" id="ProtNLM"/>
    </source>
</evidence>
<accession>A0A438GZQ5</accession>